<evidence type="ECO:0000256" key="8">
    <source>
        <dbReference type="ARBA" id="ARBA00048679"/>
    </source>
</evidence>
<dbReference type="SMART" id="SM00220">
    <property type="entry name" value="S_TKc"/>
    <property type="match status" value="1"/>
</dbReference>
<dbReference type="InterPro" id="IPR008271">
    <property type="entry name" value="Ser/Thr_kinase_AS"/>
</dbReference>
<dbReference type="GO" id="GO:0000245">
    <property type="term" value="P:spliceosomal complex assembly"/>
    <property type="evidence" value="ECO:0007669"/>
    <property type="project" value="TreeGrafter"/>
</dbReference>
<dbReference type="SUPFAM" id="SSF56112">
    <property type="entry name" value="Protein kinase-like (PK-like)"/>
    <property type="match status" value="1"/>
</dbReference>
<dbReference type="PANTHER" id="PTHR47634">
    <property type="entry name" value="PROTEIN KINASE DOMAIN-CONTAINING PROTEIN-RELATED"/>
    <property type="match status" value="1"/>
</dbReference>
<dbReference type="EMBL" id="MN739565">
    <property type="protein sequence ID" value="QHT13290.1"/>
    <property type="molecule type" value="Genomic_DNA"/>
</dbReference>
<evidence type="ECO:0000256" key="7">
    <source>
        <dbReference type="ARBA" id="ARBA00047899"/>
    </source>
</evidence>
<sequence length="403" mass="47500">MSSTESEYNESLSDDDLMEHEDNLELKGLILNKYNIITELGRGSYSIVWLGYNIENAKYYAIKVQNPREYKEGISENKFMKKLPKGYTEFNKLIDEFVSVKDNKNFLCSVYDLHYGNLDTILRKGKYQDGMPYEMVKPIMIQILKAVEYMHNRMKVCHADIKSDNILIKGINKYNSRIIELYDDFKNYYSKAKTEYTKKLTSEKKHKIRSKIHGEMCNKINEVLEQETLDKYSIDDTYLNDCKISLADFGSFVEEGEYYDESFGTRYYRSPENILIGKSSFPNDIWAVGCTFYELLTGRILFDPDKDKNYDRDFHHLKLINEVCGDFPYNFLKKTKLHRNFFDKECKIKMEKDLSFTNKIENKLSNILDPNLYTQTLKLIKGMLEIDPHRRLTATECLNLLIN</sequence>
<evidence type="ECO:0000256" key="4">
    <source>
        <dbReference type="ARBA" id="ARBA00022741"/>
    </source>
</evidence>
<dbReference type="AlphaFoldDB" id="A0A6C0DA95"/>
<accession>A0A6C0DA95</accession>
<dbReference type="Gene3D" id="3.30.200.20">
    <property type="entry name" value="Phosphorylase Kinase, domain 1"/>
    <property type="match status" value="1"/>
</dbReference>
<keyword evidence="3" id="KW-0808">Transferase</keyword>
<evidence type="ECO:0000256" key="3">
    <source>
        <dbReference type="ARBA" id="ARBA00022679"/>
    </source>
</evidence>
<dbReference type="GO" id="GO:0004674">
    <property type="term" value="F:protein serine/threonine kinase activity"/>
    <property type="evidence" value="ECO:0007669"/>
    <property type="project" value="UniProtKB-KW"/>
</dbReference>
<keyword evidence="6" id="KW-0067">ATP-binding</keyword>
<dbReference type="PROSITE" id="PS50011">
    <property type="entry name" value="PROTEIN_KINASE_DOM"/>
    <property type="match status" value="1"/>
</dbReference>
<comment type="catalytic activity">
    <reaction evidence="8">
        <text>L-seryl-[protein] + ATP = O-phospho-L-seryl-[protein] + ADP + H(+)</text>
        <dbReference type="Rhea" id="RHEA:17989"/>
        <dbReference type="Rhea" id="RHEA-COMP:9863"/>
        <dbReference type="Rhea" id="RHEA-COMP:11604"/>
        <dbReference type="ChEBI" id="CHEBI:15378"/>
        <dbReference type="ChEBI" id="CHEBI:29999"/>
        <dbReference type="ChEBI" id="CHEBI:30616"/>
        <dbReference type="ChEBI" id="CHEBI:83421"/>
        <dbReference type="ChEBI" id="CHEBI:456216"/>
        <dbReference type="EC" id="2.7.11.1"/>
    </reaction>
</comment>
<evidence type="ECO:0000256" key="2">
    <source>
        <dbReference type="ARBA" id="ARBA00022527"/>
    </source>
</evidence>
<dbReference type="InterPro" id="IPR000719">
    <property type="entry name" value="Prot_kinase_dom"/>
</dbReference>
<dbReference type="Pfam" id="PF00069">
    <property type="entry name" value="Pkinase"/>
    <property type="match status" value="2"/>
</dbReference>
<evidence type="ECO:0000256" key="1">
    <source>
        <dbReference type="ARBA" id="ARBA00012513"/>
    </source>
</evidence>
<protein>
    <recommendedName>
        <fullName evidence="1">non-specific serine/threonine protein kinase</fullName>
        <ecNumber evidence="1">2.7.11.1</ecNumber>
    </recommendedName>
</protein>
<dbReference type="InterPro" id="IPR051334">
    <property type="entry name" value="SRPK"/>
</dbReference>
<evidence type="ECO:0000256" key="5">
    <source>
        <dbReference type="ARBA" id="ARBA00022777"/>
    </source>
</evidence>
<dbReference type="PANTHER" id="PTHR47634:SF9">
    <property type="entry name" value="PROTEIN KINASE DOMAIN-CONTAINING PROTEIN-RELATED"/>
    <property type="match status" value="1"/>
</dbReference>
<evidence type="ECO:0000313" key="10">
    <source>
        <dbReference type="EMBL" id="QHT13290.1"/>
    </source>
</evidence>
<comment type="catalytic activity">
    <reaction evidence="7">
        <text>L-threonyl-[protein] + ATP = O-phospho-L-threonyl-[protein] + ADP + H(+)</text>
        <dbReference type="Rhea" id="RHEA:46608"/>
        <dbReference type="Rhea" id="RHEA-COMP:11060"/>
        <dbReference type="Rhea" id="RHEA-COMP:11605"/>
        <dbReference type="ChEBI" id="CHEBI:15378"/>
        <dbReference type="ChEBI" id="CHEBI:30013"/>
        <dbReference type="ChEBI" id="CHEBI:30616"/>
        <dbReference type="ChEBI" id="CHEBI:61977"/>
        <dbReference type="ChEBI" id="CHEBI:456216"/>
        <dbReference type="EC" id="2.7.11.1"/>
    </reaction>
</comment>
<keyword evidence="2" id="KW-0723">Serine/threonine-protein kinase</keyword>
<reference evidence="10" key="1">
    <citation type="journal article" date="2020" name="Nature">
        <title>Giant virus diversity and host interactions through global metagenomics.</title>
        <authorList>
            <person name="Schulz F."/>
            <person name="Roux S."/>
            <person name="Paez-Espino D."/>
            <person name="Jungbluth S."/>
            <person name="Walsh D.A."/>
            <person name="Denef V.J."/>
            <person name="McMahon K.D."/>
            <person name="Konstantinidis K.T."/>
            <person name="Eloe-Fadrosh E.A."/>
            <person name="Kyrpides N.C."/>
            <person name="Woyke T."/>
        </authorList>
    </citation>
    <scope>NUCLEOTIDE SEQUENCE</scope>
    <source>
        <strain evidence="10">GVMAG-M-3300023174-131</strain>
    </source>
</reference>
<keyword evidence="5" id="KW-0418">Kinase</keyword>
<dbReference type="PROSITE" id="PS00108">
    <property type="entry name" value="PROTEIN_KINASE_ST"/>
    <property type="match status" value="1"/>
</dbReference>
<name>A0A6C0DA95_9ZZZZ</name>
<organism evidence="10">
    <name type="scientific">viral metagenome</name>
    <dbReference type="NCBI Taxonomy" id="1070528"/>
    <lineage>
        <taxon>unclassified sequences</taxon>
        <taxon>metagenomes</taxon>
        <taxon>organismal metagenomes</taxon>
    </lineage>
</organism>
<evidence type="ECO:0000256" key="6">
    <source>
        <dbReference type="ARBA" id="ARBA00022840"/>
    </source>
</evidence>
<proteinExistence type="predicted"/>
<dbReference type="PROSITE" id="PS00107">
    <property type="entry name" value="PROTEIN_KINASE_ATP"/>
    <property type="match status" value="1"/>
</dbReference>
<dbReference type="InterPro" id="IPR017441">
    <property type="entry name" value="Protein_kinase_ATP_BS"/>
</dbReference>
<dbReference type="EC" id="2.7.11.1" evidence="1"/>
<evidence type="ECO:0000259" key="9">
    <source>
        <dbReference type="PROSITE" id="PS50011"/>
    </source>
</evidence>
<dbReference type="GO" id="GO:0005524">
    <property type="term" value="F:ATP binding"/>
    <property type="evidence" value="ECO:0007669"/>
    <property type="project" value="UniProtKB-KW"/>
</dbReference>
<keyword evidence="4" id="KW-0547">Nucleotide-binding</keyword>
<dbReference type="Gene3D" id="1.10.510.10">
    <property type="entry name" value="Transferase(Phosphotransferase) domain 1"/>
    <property type="match status" value="1"/>
</dbReference>
<dbReference type="InterPro" id="IPR011009">
    <property type="entry name" value="Kinase-like_dom_sf"/>
</dbReference>
<feature type="domain" description="Protein kinase" evidence="9">
    <location>
        <begin position="34"/>
        <end position="403"/>
    </location>
</feature>
<dbReference type="GO" id="GO:0050684">
    <property type="term" value="P:regulation of mRNA processing"/>
    <property type="evidence" value="ECO:0007669"/>
    <property type="project" value="TreeGrafter"/>
</dbReference>